<gene>
    <name evidence="2" type="ORF">MNEG_11065</name>
</gene>
<feature type="region of interest" description="Disordered" evidence="1">
    <location>
        <begin position="1"/>
        <end position="50"/>
    </location>
</feature>
<dbReference type="GeneID" id="25728290"/>
<organism evidence="2 3">
    <name type="scientific">Monoraphidium neglectum</name>
    <dbReference type="NCBI Taxonomy" id="145388"/>
    <lineage>
        <taxon>Eukaryota</taxon>
        <taxon>Viridiplantae</taxon>
        <taxon>Chlorophyta</taxon>
        <taxon>core chlorophytes</taxon>
        <taxon>Chlorophyceae</taxon>
        <taxon>CS clade</taxon>
        <taxon>Sphaeropleales</taxon>
        <taxon>Selenastraceae</taxon>
        <taxon>Monoraphidium</taxon>
    </lineage>
</organism>
<dbReference type="RefSeq" id="XP_013895918.1">
    <property type="nucleotide sequence ID" value="XM_014040464.1"/>
</dbReference>
<reference evidence="2 3" key="1">
    <citation type="journal article" date="2013" name="BMC Genomics">
        <title>Reconstruction of the lipid metabolism for the microalga Monoraphidium neglectum from its genome sequence reveals characteristics suitable for biofuel production.</title>
        <authorList>
            <person name="Bogen C."/>
            <person name="Al-Dilaimi A."/>
            <person name="Albersmeier A."/>
            <person name="Wichmann J."/>
            <person name="Grundmann M."/>
            <person name="Rupp O."/>
            <person name="Lauersen K.J."/>
            <person name="Blifernez-Klassen O."/>
            <person name="Kalinowski J."/>
            <person name="Goesmann A."/>
            <person name="Mussgnug J.H."/>
            <person name="Kruse O."/>
        </authorList>
    </citation>
    <scope>NUCLEOTIDE SEQUENCE [LARGE SCALE GENOMIC DNA]</scope>
    <source>
        <strain evidence="2 3">SAG 48.87</strain>
    </source>
</reference>
<keyword evidence="3" id="KW-1185">Reference proteome</keyword>
<accession>A0A0D2KME2</accession>
<proteinExistence type="predicted"/>
<feature type="compositionally biased region" description="Low complexity" evidence="1">
    <location>
        <begin position="41"/>
        <end position="50"/>
    </location>
</feature>
<feature type="compositionally biased region" description="Pro residues" evidence="1">
    <location>
        <begin position="28"/>
        <end position="40"/>
    </location>
</feature>
<name>A0A0D2KME2_9CHLO</name>
<dbReference type="KEGG" id="mng:MNEG_11065"/>
<protein>
    <submittedName>
        <fullName evidence="2">Uncharacterized protein</fullName>
    </submittedName>
</protein>
<dbReference type="Proteomes" id="UP000054498">
    <property type="component" value="Unassembled WGS sequence"/>
</dbReference>
<dbReference type="EMBL" id="KK102795">
    <property type="protein sequence ID" value="KIY96898.1"/>
    <property type="molecule type" value="Genomic_DNA"/>
</dbReference>
<evidence type="ECO:0000313" key="2">
    <source>
        <dbReference type="EMBL" id="KIY96898.1"/>
    </source>
</evidence>
<dbReference type="AlphaFoldDB" id="A0A0D2KME2"/>
<sequence>VAAAPSTAPLVTKAIPGPSGKMALQSPLPKPSPKPLPAPAAKPALSRVSA</sequence>
<feature type="non-terminal residue" evidence="2">
    <location>
        <position position="1"/>
    </location>
</feature>
<evidence type="ECO:0000313" key="3">
    <source>
        <dbReference type="Proteomes" id="UP000054498"/>
    </source>
</evidence>
<evidence type="ECO:0000256" key="1">
    <source>
        <dbReference type="SAM" id="MobiDB-lite"/>
    </source>
</evidence>